<evidence type="ECO:0000256" key="7">
    <source>
        <dbReference type="ARBA" id="ARBA00023288"/>
    </source>
</evidence>
<evidence type="ECO:0000313" key="11">
    <source>
        <dbReference type="Proteomes" id="UP000694867"/>
    </source>
</evidence>
<name>A0AAJ6VZM1_9ACAR</name>
<dbReference type="SUPFAM" id="SSF52540">
    <property type="entry name" value="P-loop containing nucleoside triphosphate hydrolases"/>
    <property type="match status" value="1"/>
</dbReference>
<evidence type="ECO:0000256" key="6">
    <source>
        <dbReference type="ARBA" id="ARBA00023136"/>
    </source>
</evidence>
<gene>
    <name evidence="12" type="primary">LOC100903765</name>
</gene>
<evidence type="ECO:0000256" key="1">
    <source>
        <dbReference type="ARBA" id="ARBA00004193"/>
    </source>
</evidence>
<dbReference type="KEGG" id="goe:100903765"/>
<dbReference type="SMART" id="SM00174">
    <property type="entry name" value="RHO"/>
    <property type="match status" value="1"/>
</dbReference>
<keyword evidence="7" id="KW-0449">Lipoprotein</keyword>
<accession>A0AAJ6VZM1</accession>
<evidence type="ECO:0000256" key="5">
    <source>
        <dbReference type="ARBA" id="ARBA00023134"/>
    </source>
</evidence>
<dbReference type="Pfam" id="PF00071">
    <property type="entry name" value="Ras"/>
    <property type="match status" value="1"/>
</dbReference>
<dbReference type="Gene3D" id="3.40.50.300">
    <property type="entry name" value="P-loop containing nucleotide triphosphate hydrolases"/>
    <property type="match status" value="1"/>
</dbReference>
<dbReference type="Proteomes" id="UP000694867">
    <property type="component" value="Unplaced"/>
</dbReference>
<comment type="subcellular location">
    <subcellularLocation>
        <location evidence="1">Cell membrane</location>
        <topology evidence="1">Lipid-anchor</topology>
    </subcellularLocation>
</comment>
<keyword evidence="8" id="KW-0636">Prenylation</keyword>
<dbReference type="InterPro" id="IPR027417">
    <property type="entry name" value="P-loop_NTPase"/>
</dbReference>
<dbReference type="GeneID" id="100903765"/>
<dbReference type="FunFam" id="3.40.50.300:FF:000475">
    <property type="entry name" value="GTP-binding protein Rhes"/>
    <property type="match status" value="1"/>
</dbReference>
<sequence>MPQKIDSPLRSVTDEVPLVSARDKFTLVVLGASKVGKTTIVQQFLYGNPPEKYVPTVEEFHQGELEFDGTSVTLDIIDTSGAMEFPAQLKVNIQKADAFLLVFSYNNQESFEQAARLRDLILKLNNKDPKIVVVGNKGDLLHDAPERCAISRELAESLAVIDWEVGFVDCCAKENRNVLEIFNRLLALCGLPYELPEKPKKSKLRKTSLPSFVANPSDPKVSGRRHNSCNVS</sequence>
<dbReference type="InterPro" id="IPR001806">
    <property type="entry name" value="Small_GTPase"/>
</dbReference>
<keyword evidence="3" id="KW-0488">Methylation</keyword>
<keyword evidence="2" id="KW-1003">Cell membrane</keyword>
<keyword evidence="6" id="KW-0472">Membrane</keyword>
<dbReference type="NCBIfam" id="TIGR00231">
    <property type="entry name" value="small_GTP"/>
    <property type="match status" value="1"/>
</dbReference>
<keyword evidence="5" id="KW-0342">GTP-binding</keyword>
<dbReference type="PROSITE" id="PS51421">
    <property type="entry name" value="RAS"/>
    <property type="match status" value="1"/>
</dbReference>
<organism evidence="11 12">
    <name type="scientific">Galendromus occidentalis</name>
    <name type="common">western predatory mite</name>
    <dbReference type="NCBI Taxonomy" id="34638"/>
    <lineage>
        <taxon>Eukaryota</taxon>
        <taxon>Metazoa</taxon>
        <taxon>Ecdysozoa</taxon>
        <taxon>Arthropoda</taxon>
        <taxon>Chelicerata</taxon>
        <taxon>Arachnida</taxon>
        <taxon>Acari</taxon>
        <taxon>Parasitiformes</taxon>
        <taxon>Mesostigmata</taxon>
        <taxon>Gamasina</taxon>
        <taxon>Phytoseioidea</taxon>
        <taxon>Phytoseiidae</taxon>
        <taxon>Typhlodrominae</taxon>
        <taxon>Galendromus</taxon>
    </lineage>
</organism>
<dbReference type="RefSeq" id="XP_003747402.1">
    <property type="nucleotide sequence ID" value="XM_003747354.1"/>
</dbReference>
<dbReference type="GO" id="GO:0005886">
    <property type="term" value="C:plasma membrane"/>
    <property type="evidence" value="ECO:0007669"/>
    <property type="project" value="UniProtKB-SubCell"/>
</dbReference>
<proteinExistence type="inferred from homology"/>
<dbReference type="PRINTS" id="PR00449">
    <property type="entry name" value="RASTRNSFRMNG"/>
</dbReference>
<evidence type="ECO:0000256" key="8">
    <source>
        <dbReference type="ARBA" id="ARBA00023289"/>
    </source>
</evidence>
<evidence type="ECO:0000256" key="4">
    <source>
        <dbReference type="ARBA" id="ARBA00022741"/>
    </source>
</evidence>
<dbReference type="InterPro" id="IPR052236">
    <property type="entry name" value="Small_GTPase_RasD"/>
</dbReference>
<dbReference type="SMART" id="SM00173">
    <property type="entry name" value="RAS"/>
    <property type="match status" value="1"/>
</dbReference>
<dbReference type="SMART" id="SM00175">
    <property type="entry name" value="RAB"/>
    <property type="match status" value="1"/>
</dbReference>
<dbReference type="PANTHER" id="PTHR46149">
    <property type="entry name" value="MIP08469P"/>
    <property type="match status" value="1"/>
</dbReference>
<evidence type="ECO:0000313" key="12">
    <source>
        <dbReference type="RefSeq" id="XP_003747402.1"/>
    </source>
</evidence>
<evidence type="ECO:0000256" key="10">
    <source>
        <dbReference type="SAM" id="MobiDB-lite"/>
    </source>
</evidence>
<protein>
    <submittedName>
        <fullName evidence="12">Ras-related protein Rap-2a</fullName>
    </submittedName>
</protein>
<keyword evidence="4" id="KW-0547">Nucleotide-binding</keyword>
<evidence type="ECO:0000256" key="2">
    <source>
        <dbReference type="ARBA" id="ARBA00022475"/>
    </source>
</evidence>
<feature type="compositionally biased region" description="Basic residues" evidence="10">
    <location>
        <begin position="222"/>
        <end position="232"/>
    </location>
</feature>
<dbReference type="PROSITE" id="PS51419">
    <property type="entry name" value="RAB"/>
    <property type="match status" value="1"/>
</dbReference>
<comment type="similarity">
    <text evidence="9">Belongs to the small GTPase superfamily. RasD family.</text>
</comment>
<reference evidence="12" key="1">
    <citation type="submission" date="2025-08" db="UniProtKB">
        <authorList>
            <consortium name="RefSeq"/>
        </authorList>
    </citation>
    <scope>IDENTIFICATION</scope>
</reference>
<dbReference type="PANTHER" id="PTHR46149:SF7">
    <property type="entry name" value="GTP-BINDING PROTEIN DI-RAS2"/>
    <property type="match status" value="1"/>
</dbReference>
<evidence type="ECO:0000256" key="9">
    <source>
        <dbReference type="ARBA" id="ARBA00038061"/>
    </source>
</evidence>
<keyword evidence="11" id="KW-1185">Reference proteome</keyword>
<dbReference type="GO" id="GO:0005525">
    <property type="term" value="F:GTP binding"/>
    <property type="evidence" value="ECO:0007669"/>
    <property type="project" value="UniProtKB-KW"/>
</dbReference>
<evidence type="ECO:0000256" key="3">
    <source>
        <dbReference type="ARBA" id="ARBA00022481"/>
    </source>
</evidence>
<dbReference type="GO" id="GO:0003924">
    <property type="term" value="F:GTPase activity"/>
    <property type="evidence" value="ECO:0007669"/>
    <property type="project" value="InterPro"/>
</dbReference>
<feature type="region of interest" description="Disordered" evidence="10">
    <location>
        <begin position="202"/>
        <end position="232"/>
    </location>
</feature>
<dbReference type="InterPro" id="IPR005225">
    <property type="entry name" value="Small_GTP-bd"/>
</dbReference>
<dbReference type="AlphaFoldDB" id="A0AAJ6VZM1"/>